<evidence type="ECO:0000313" key="2">
    <source>
        <dbReference type="EMBL" id="PBK80295.1"/>
    </source>
</evidence>
<dbReference type="AlphaFoldDB" id="A0A2H3CB37"/>
<accession>A0A2H3CB37</accession>
<reference evidence="3" key="1">
    <citation type="journal article" date="2017" name="Nat. Ecol. Evol.">
        <title>Genome expansion and lineage-specific genetic innovations in the forest pathogenic fungi Armillaria.</title>
        <authorList>
            <person name="Sipos G."/>
            <person name="Prasanna A.N."/>
            <person name="Walter M.C."/>
            <person name="O'Connor E."/>
            <person name="Balint B."/>
            <person name="Krizsan K."/>
            <person name="Kiss B."/>
            <person name="Hess J."/>
            <person name="Varga T."/>
            <person name="Slot J."/>
            <person name="Riley R."/>
            <person name="Boka B."/>
            <person name="Rigling D."/>
            <person name="Barry K."/>
            <person name="Lee J."/>
            <person name="Mihaltcheva S."/>
            <person name="LaButti K."/>
            <person name="Lipzen A."/>
            <person name="Waldron R."/>
            <person name="Moloney N.M."/>
            <person name="Sperisen C."/>
            <person name="Kredics L."/>
            <person name="Vagvoelgyi C."/>
            <person name="Patrignani A."/>
            <person name="Fitzpatrick D."/>
            <person name="Nagy I."/>
            <person name="Doyle S."/>
            <person name="Anderson J.B."/>
            <person name="Grigoriev I.V."/>
            <person name="Gueldener U."/>
            <person name="Muensterkoetter M."/>
            <person name="Nagy L.G."/>
        </authorList>
    </citation>
    <scope>NUCLEOTIDE SEQUENCE [LARGE SCALE GENOMIC DNA]</scope>
    <source>
        <strain evidence="3">Ar21-2</strain>
    </source>
</reference>
<feature type="compositionally biased region" description="Basic and acidic residues" evidence="1">
    <location>
        <begin position="24"/>
        <end position="34"/>
    </location>
</feature>
<feature type="compositionally biased region" description="Low complexity" evidence="1">
    <location>
        <begin position="12"/>
        <end position="21"/>
    </location>
</feature>
<dbReference type="EMBL" id="KZ293749">
    <property type="protein sequence ID" value="PBK80295.1"/>
    <property type="molecule type" value="Genomic_DNA"/>
</dbReference>
<dbReference type="Proteomes" id="UP000217790">
    <property type="component" value="Unassembled WGS sequence"/>
</dbReference>
<evidence type="ECO:0000313" key="3">
    <source>
        <dbReference type="Proteomes" id="UP000217790"/>
    </source>
</evidence>
<evidence type="ECO:0000256" key="1">
    <source>
        <dbReference type="SAM" id="MobiDB-lite"/>
    </source>
</evidence>
<feature type="region of interest" description="Disordered" evidence="1">
    <location>
        <begin position="1"/>
        <end position="35"/>
    </location>
</feature>
<protein>
    <submittedName>
        <fullName evidence="2">Uncharacterized protein</fullName>
    </submittedName>
</protein>
<name>A0A2H3CB37_ARMGA</name>
<gene>
    <name evidence="2" type="ORF">ARMGADRAFT_1040182</name>
</gene>
<keyword evidence="3" id="KW-1185">Reference proteome</keyword>
<organism evidence="2 3">
    <name type="scientific">Armillaria gallica</name>
    <name type="common">Bulbous honey fungus</name>
    <name type="synonym">Armillaria bulbosa</name>
    <dbReference type="NCBI Taxonomy" id="47427"/>
    <lineage>
        <taxon>Eukaryota</taxon>
        <taxon>Fungi</taxon>
        <taxon>Dikarya</taxon>
        <taxon>Basidiomycota</taxon>
        <taxon>Agaricomycotina</taxon>
        <taxon>Agaricomycetes</taxon>
        <taxon>Agaricomycetidae</taxon>
        <taxon>Agaricales</taxon>
        <taxon>Marasmiineae</taxon>
        <taxon>Physalacriaceae</taxon>
        <taxon>Armillaria</taxon>
    </lineage>
</organism>
<sequence>MALTENEWKAGSSSTTTRATSMVLEKEKERDRHGLSRNSQISGNFVYLNIKPHRGPTRRFSNRVCSQTQFIMSLALSLIAKKEQIVSRKQQSWSDLATIQMNEKLHSYSKERHAVFLDGELVYVCIACLSRLVEGDDHWDVPILIKSTDVRQAKIEKGVDDVYEDGGAHSRGRRVLSAQPGAESVPLVIAVRARDPGTSGNSWFMRQRGIESLEETAVIRVIKYEDYEQRRDERGILDEGAIGIRRKLYRRRADNQSSQTNQASLKDETVVILILLYTTFIVQYQYYVKRASQVILRYALPPDYFEAVWLPYMLKW</sequence>
<proteinExistence type="predicted"/>
<dbReference type="InParanoid" id="A0A2H3CB37"/>